<sequence length="241" mass="26353">TPYLLEMVNLRNQNTWVHKDYPEEAHVKALDMIRMGVDRARLLQPLEIHEAPVVQRALVIGGGIAGMTAAANLSQQGYNTHLVEKEKELGGMLRRLGRLAPAGPDAAELIKEKKKEVKEAGVNVHLGTEVEVISGFVGSFSTRLTNGEELKAGAVILAMGARPYQPTEFSYGQDPRVVTNVELAGMMPDVPAEHITFVSCVGSRTDSTGCCRYGCTAMIGQALKLRRAGKKVRILYRDIRT</sequence>
<protein>
    <recommendedName>
        <fullName evidence="2">FAD/NAD(P)-binding domain-containing protein</fullName>
    </recommendedName>
</protein>
<dbReference type="Gene3D" id="3.40.50.720">
    <property type="entry name" value="NAD(P)-binding Rossmann-like Domain"/>
    <property type="match status" value="1"/>
</dbReference>
<feature type="non-terminal residue" evidence="3">
    <location>
        <position position="1"/>
    </location>
</feature>
<reference evidence="3" key="1">
    <citation type="journal article" date="2014" name="Front. Microbiol.">
        <title>High frequency of phylogenetically diverse reductive dehalogenase-homologous genes in deep subseafloor sedimentary metagenomes.</title>
        <authorList>
            <person name="Kawai M."/>
            <person name="Futagami T."/>
            <person name="Toyoda A."/>
            <person name="Takaki Y."/>
            <person name="Nishi S."/>
            <person name="Hori S."/>
            <person name="Arai W."/>
            <person name="Tsubouchi T."/>
            <person name="Morono Y."/>
            <person name="Uchiyama I."/>
            <person name="Ito T."/>
            <person name="Fujiyama A."/>
            <person name="Inagaki F."/>
            <person name="Takami H."/>
        </authorList>
    </citation>
    <scope>NUCLEOTIDE SEQUENCE</scope>
    <source>
        <strain evidence="3">Expedition CK06-06</strain>
    </source>
</reference>
<keyword evidence="1" id="KW-0560">Oxidoreductase</keyword>
<evidence type="ECO:0000259" key="2">
    <source>
        <dbReference type="Pfam" id="PF07992"/>
    </source>
</evidence>
<dbReference type="InterPro" id="IPR023753">
    <property type="entry name" value="FAD/NAD-binding_dom"/>
</dbReference>
<evidence type="ECO:0000256" key="1">
    <source>
        <dbReference type="ARBA" id="ARBA00023002"/>
    </source>
</evidence>
<dbReference type="EMBL" id="BARS01049249">
    <property type="protein sequence ID" value="GAG30890.1"/>
    <property type="molecule type" value="Genomic_DNA"/>
</dbReference>
<dbReference type="AlphaFoldDB" id="X0WJQ4"/>
<dbReference type="GO" id="GO:0016491">
    <property type="term" value="F:oxidoreductase activity"/>
    <property type="evidence" value="ECO:0007669"/>
    <property type="project" value="UniProtKB-KW"/>
</dbReference>
<dbReference type="PANTHER" id="PTHR42949">
    <property type="entry name" value="ANAEROBIC GLYCEROL-3-PHOSPHATE DEHYDROGENASE SUBUNIT B"/>
    <property type="match status" value="1"/>
</dbReference>
<dbReference type="Pfam" id="PF07992">
    <property type="entry name" value="Pyr_redox_2"/>
    <property type="match status" value="1"/>
</dbReference>
<dbReference type="PANTHER" id="PTHR42949:SF3">
    <property type="entry name" value="ANAEROBIC GLYCEROL-3-PHOSPHATE DEHYDROGENASE SUBUNIT B"/>
    <property type="match status" value="1"/>
</dbReference>
<comment type="caution">
    <text evidence="3">The sequence shown here is derived from an EMBL/GenBank/DDBJ whole genome shotgun (WGS) entry which is preliminary data.</text>
</comment>
<dbReference type="SUPFAM" id="SSF51971">
    <property type="entry name" value="Nucleotide-binding domain"/>
    <property type="match status" value="1"/>
</dbReference>
<name>X0WJQ4_9ZZZZ</name>
<feature type="non-terminal residue" evidence="3">
    <location>
        <position position="241"/>
    </location>
</feature>
<accession>X0WJQ4</accession>
<organism evidence="3">
    <name type="scientific">marine sediment metagenome</name>
    <dbReference type="NCBI Taxonomy" id="412755"/>
    <lineage>
        <taxon>unclassified sequences</taxon>
        <taxon>metagenomes</taxon>
        <taxon>ecological metagenomes</taxon>
    </lineage>
</organism>
<gene>
    <name evidence="3" type="ORF">S01H1_73691</name>
</gene>
<dbReference type="InterPro" id="IPR051691">
    <property type="entry name" value="Metab_Enz_Cyan_OpOx_G3PDH"/>
</dbReference>
<evidence type="ECO:0000313" key="3">
    <source>
        <dbReference type="EMBL" id="GAG30890.1"/>
    </source>
</evidence>
<proteinExistence type="predicted"/>
<feature type="domain" description="FAD/NAD(P)-binding" evidence="2">
    <location>
        <begin position="57"/>
        <end position="166"/>
    </location>
</feature>